<gene>
    <name evidence="6" type="ORF">AWC38_SpisGene14417</name>
</gene>
<name>A0A2B4RXQ1_STYPI</name>
<sequence length="768" mass="81432">MKLTATRYGVKALFILLCCAVQHGLLEAKAIKKSKHAVHKSGSKKNSAPKGEFCVNHSYCSKYSDLDCASEWVQLNCPRMCRLCEYEGPELMKLPAVLYYKKGDKKHGISGSKHKSKHTTKHIEKRDDGDRRDVVFLSHPNDYSPTKQPDPVPTTSYSLFDYQSNYRNWLFLYPDQHPVNLRYVDTGKAADPNQQSTVQQTAAGAQDAPVASTPAGQAGVAAPANGGASVTSPDAGVTPAAASTTASAAAPATVPATDTSAAAPAAIAAAPTTAQSASAAAAPAAGAIPGVAPASTQTPAASNPAMPQVGQAAATVQQPAAPIVAQKPVAAQQPAANETIQVINQTVSLASNTTGFVPSVANASQPNQTIMAGAFTAGNMTSNETVATGTLDLTSTGQSFTQDVTVDPQQADSENAADYPWTCCKKQPRPEGCKKCPDMPKAPPLTHIFGVYCNDLYKDCAYGYSNCNDTWWQINCPKRCNLCKTEDAQSRTEATQTKEIYPSEVNDLKENATLESDLVAPAPGAKPLVAKYTLRVKPKLLNGVPQTQEIRIMPPNKAGVKGYVKPLMVLKQNITKPMIENIEIDIPPKGAKFSSKPSVEVIEGDHTEMLQVSKGQAIVEDPVQKSQTEPEESKPEKEANDITASNQTESTPVTQENVNHTIQDQTNTQTQSPFDHQAATLADQTNQAQATTTAQATAAVPEAATASASTQADAITTATTQPDASATQAAAYTNTQTCTDDGRCAPYTADRCADPWLRENCKSMCNLC</sequence>
<keyword evidence="1" id="KW-0800">Toxin</keyword>
<feature type="region of interest" description="Disordered" evidence="3">
    <location>
        <begin position="106"/>
        <end position="155"/>
    </location>
</feature>
<feature type="compositionally biased region" description="Polar residues" evidence="3">
    <location>
        <begin position="642"/>
        <end position="654"/>
    </location>
</feature>
<dbReference type="InterPro" id="IPR003582">
    <property type="entry name" value="ShKT_dom"/>
</dbReference>
<evidence type="ECO:0000256" key="3">
    <source>
        <dbReference type="SAM" id="MobiDB-lite"/>
    </source>
</evidence>
<feature type="signal peptide" evidence="4">
    <location>
        <begin position="1"/>
        <end position="28"/>
    </location>
</feature>
<proteinExistence type="predicted"/>
<feature type="region of interest" description="Disordered" evidence="3">
    <location>
        <begin position="190"/>
        <end position="239"/>
    </location>
</feature>
<dbReference type="GO" id="GO:0090729">
    <property type="term" value="F:toxin activity"/>
    <property type="evidence" value="ECO:0007669"/>
    <property type="project" value="UniProtKB-KW"/>
</dbReference>
<feature type="compositionally biased region" description="Polar residues" evidence="3">
    <location>
        <begin position="141"/>
        <end position="155"/>
    </location>
</feature>
<dbReference type="PROSITE" id="PS51670">
    <property type="entry name" value="SHKT"/>
    <property type="match status" value="1"/>
</dbReference>
<reference evidence="7" key="1">
    <citation type="journal article" date="2017" name="bioRxiv">
        <title>Comparative analysis of the genomes of Stylophora pistillata and Acropora digitifera provides evidence for extensive differences between species of corals.</title>
        <authorList>
            <person name="Voolstra C.R."/>
            <person name="Li Y."/>
            <person name="Liew Y.J."/>
            <person name="Baumgarten S."/>
            <person name="Zoccola D."/>
            <person name="Flot J.-F."/>
            <person name="Tambutte S."/>
            <person name="Allemand D."/>
            <person name="Aranda M."/>
        </authorList>
    </citation>
    <scope>NUCLEOTIDE SEQUENCE [LARGE SCALE GENOMIC DNA]</scope>
</reference>
<dbReference type="EMBL" id="LSMT01000291">
    <property type="protein sequence ID" value="PFX21108.1"/>
    <property type="molecule type" value="Genomic_DNA"/>
</dbReference>
<feature type="region of interest" description="Disordered" evidence="3">
    <location>
        <begin position="614"/>
        <end position="654"/>
    </location>
</feature>
<accession>A0A2B4RXQ1</accession>
<dbReference type="Proteomes" id="UP000225706">
    <property type="component" value="Unassembled WGS sequence"/>
</dbReference>
<comment type="caution">
    <text evidence="2">Lacks conserved residue(s) required for the propagation of feature annotation.</text>
</comment>
<keyword evidence="4" id="KW-0732">Signal</keyword>
<protein>
    <recommendedName>
        <fullName evidence="5">ShKT domain-containing protein</fullName>
    </recommendedName>
</protein>
<evidence type="ECO:0000256" key="2">
    <source>
        <dbReference type="PROSITE-ProRule" id="PRU01005"/>
    </source>
</evidence>
<feature type="disulfide bond" evidence="2">
    <location>
        <begin position="467"/>
        <end position="480"/>
    </location>
</feature>
<keyword evidence="7" id="KW-1185">Reference proteome</keyword>
<evidence type="ECO:0000256" key="4">
    <source>
        <dbReference type="SAM" id="SignalP"/>
    </source>
</evidence>
<dbReference type="AlphaFoldDB" id="A0A2B4RXQ1"/>
<feature type="chain" id="PRO_5012247976" description="ShKT domain-containing protein" evidence="4">
    <location>
        <begin position="29"/>
        <end position="768"/>
    </location>
</feature>
<evidence type="ECO:0000313" key="7">
    <source>
        <dbReference type="Proteomes" id="UP000225706"/>
    </source>
</evidence>
<evidence type="ECO:0000256" key="1">
    <source>
        <dbReference type="ARBA" id="ARBA00022656"/>
    </source>
</evidence>
<evidence type="ECO:0000313" key="6">
    <source>
        <dbReference type="EMBL" id="PFX21108.1"/>
    </source>
</evidence>
<keyword evidence="2" id="KW-1015">Disulfide bond</keyword>
<dbReference type="OrthoDB" id="5977758at2759"/>
<feature type="domain" description="ShKT" evidence="5">
    <location>
        <begin position="453"/>
        <end position="483"/>
    </location>
</feature>
<feature type="compositionally biased region" description="Polar residues" evidence="3">
    <location>
        <begin position="192"/>
        <end position="203"/>
    </location>
</feature>
<feature type="compositionally biased region" description="Basic and acidic residues" evidence="3">
    <location>
        <begin position="631"/>
        <end position="640"/>
    </location>
</feature>
<feature type="compositionally biased region" description="Basic and acidic residues" evidence="3">
    <location>
        <begin position="121"/>
        <end position="134"/>
    </location>
</feature>
<comment type="caution">
    <text evidence="6">The sequence shown here is derived from an EMBL/GenBank/DDBJ whole genome shotgun (WGS) entry which is preliminary data.</text>
</comment>
<organism evidence="6 7">
    <name type="scientific">Stylophora pistillata</name>
    <name type="common">Smooth cauliflower coral</name>
    <dbReference type="NCBI Taxonomy" id="50429"/>
    <lineage>
        <taxon>Eukaryota</taxon>
        <taxon>Metazoa</taxon>
        <taxon>Cnidaria</taxon>
        <taxon>Anthozoa</taxon>
        <taxon>Hexacorallia</taxon>
        <taxon>Scleractinia</taxon>
        <taxon>Astrocoeniina</taxon>
        <taxon>Pocilloporidae</taxon>
        <taxon>Stylophora</taxon>
    </lineage>
</organism>
<evidence type="ECO:0000259" key="5">
    <source>
        <dbReference type="PROSITE" id="PS51670"/>
    </source>
</evidence>